<accession>A0A498LSG5</accession>
<feature type="compositionally biased region" description="Basic and acidic residues" evidence="1">
    <location>
        <begin position="86"/>
        <end position="95"/>
    </location>
</feature>
<name>A0A498LSG5_LABRO</name>
<dbReference type="PANTHER" id="PTHR46944">
    <property type="entry name" value="RHO GUANINE NUCLEOTIDE EXCHANGE FACTOR 33"/>
    <property type="match status" value="1"/>
</dbReference>
<comment type="caution">
    <text evidence="2">The sequence shown here is derived from an EMBL/GenBank/DDBJ whole genome shotgun (WGS) entry which is preliminary data.</text>
</comment>
<dbReference type="EMBL" id="QBIY01013198">
    <property type="protein sequence ID" value="RXN10613.1"/>
    <property type="molecule type" value="Genomic_DNA"/>
</dbReference>
<evidence type="ECO:0000313" key="2">
    <source>
        <dbReference type="EMBL" id="RXN10613.1"/>
    </source>
</evidence>
<dbReference type="PANTHER" id="PTHR46944:SF1">
    <property type="entry name" value="RHO GUANINE NUCLEOTIDE EXCHANGE FACTOR 33"/>
    <property type="match status" value="1"/>
</dbReference>
<feature type="region of interest" description="Disordered" evidence="1">
    <location>
        <begin position="86"/>
        <end position="117"/>
    </location>
</feature>
<feature type="compositionally biased region" description="Polar residues" evidence="1">
    <location>
        <begin position="501"/>
        <end position="515"/>
    </location>
</feature>
<reference evidence="2 3" key="1">
    <citation type="submission" date="2018-03" db="EMBL/GenBank/DDBJ databases">
        <title>Draft genome sequence of Rohu Carp (Labeo rohita).</title>
        <authorList>
            <person name="Das P."/>
            <person name="Kushwaha B."/>
            <person name="Joshi C.G."/>
            <person name="Kumar D."/>
            <person name="Nagpure N.S."/>
            <person name="Sahoo L."/>
            <person name="Das S.P."/>
            <person name="Bit A."/>
            <person name="Patnaik S."/>
            <person name="Meher P.K."/>
            <person name="Jayasankar P."/>
            <person name="Koringa P.G."/>
            <person name="Patel N.V."/>
            <person name="Hinsu A.T."/>
            <person name="Kumar R."/>
            <person name="Pandey M."/>
            <person name="Agarwal S."/>
            <person name="Srivastava S."/>
            <person name="Singh M."/>
            <person name="Iquebal M.A."/>
            <person name="Jaiswal S."/>
            <person name="Angadi U.B."/>
            <person name="Kumar N."/>
            <person name="Raza M."/>
            <person name="Shah T.M."/>
            <person name="Rai A."/>
            <person name="Jena J.K."/>
        </authorList>
    </citation>
    <scope>NUCLEOTIDE SEQUENCE [LARGE SCALE GENOMIC DNA]</scope>
    <source>
        <strain evidence="2">DASCIFA01</strain>
        <tissue evidence="2">Testis</tissue>
    </source>
</reference>
<organism evidence="2 3">
    <name type="scientific">Labeo rohita</name>
    <name type="common">Indian major carp</name>
    <name type="synonym">Cyprinus rohita</name>
    <dbReference type="NCBI Taxonomy" id="84645"/>
    <lineage>
        <taxon>Eukaryota</taxon>
        <taxon>Metazoa</taxon>
        <taxon>Chordata</taxon>
        <taxon>Craniata</taxon>
        <taxon>Vertebrata</taxon>
        <taxon>Euteleostomi</taxon>
        <taxon>Actinopterygii</taxon>
        <taxon>Neopterygii</taxon>
        <taxon>Teleostei</taxon>
        <taxon>Ostariophysi</taxon>
        <taxon>Cypriniformes</taxon>
        <taxon>Cyprinidae</taxon>
        <taxon>Labeoninae</taxon>
        <taxon>Labeonini</taxon>
        <taxon>Labeo</taxon>
    </lineage>
</organism>
<dbReference type="Gene3D" id="1.20.900.10">
    <property type="entry name" value="Dbl homology (DH) domain"/>
    <property type="match status" value="1"/>
</dbReference>
<dbReference type="SUPFAM" id="SSF48065">
    <property type="entry name" value="DBL homology domain (DH-domain)"/>
    <property type="match status" value="1"/>
</dbReference>
<gene>
    <name evidence="2" type="ORF">ROHU_037350</name>
</gene>
<dbReference type="Proteomes" id="UP000290572">
    <property type="component" value="Unassembled WGS sequence"/>
</dbReference>
<feature type="region of interest" description="Disordered" evidence="1">
    <location>
        <begin position="501"/>
        <end position="547"/>
    </location>
</feature>
<dbReference type="STRING" id="84645.A0A498LSG5"/>
<dbReference type="AlphaFoldDB" id="A0A498LSG5"/>
<sequence>MKSHEGELEREISKVQGMVCELRAGFSRALLELNQIQQGDTELQSQLEDTRHGCNKRALHLESLVLSLKEELEEVRCQFRQLCETQERKPPENPGRENNGVDDSSAEQSNGAAEAPPLSPVGGDFLIHCYLQGLKVWQWARQNTGRRRGVVEMLLQSERDYVSSLNQLYEKYKSADQNVTFVKHIDQMLQRHLLFRNTLEERLTTDERSCAAGDAFLNLTGQNNALLRSSGAGHADWCSLQESERVLWDLCTSCHMTLEKAGPCEEGVGPEQGNGREHMCDLPPGGWTSEYMWNGNARQSHRGPICVPFPRHPREAGLFLNPVPPVGVGGNHTSAAKSQNSSAGLAVRVCGSPGLNGRVYTSDLYPPPHRLDDGDTDCDVADASVFDFSSVTTCSPDETLNRLRGVDTRDDEDDDEEDSEVPVLLKPSYTHNASAVQAGGSVCMPWQIPRRAPIPAEVRIGTQGKTRAPKPHRIPASAFRPIWDPTYSQADVTPAKENSVSFSSTNQIINQQQETDQPRSAYRASGVQRAEAVWHDSEDSEGPCSTV</sequence>
<evidence type="ECO:0000256" key="1">
    <source>
        <dbReference type="SAM" id="MobiDB-lite"/>
    </source>
</evidence>
<protein>
    <submittedName>
        <fullName evidence="2">Rho guanine nucleotide exchange factor 33-like protein</fullName>
    </submittedName>
</protein>
<dbReference type="InterPro" id="IPR035899">
    <property type="entry name" value="DBL_dom_sf"/>
</dbReference>
<dbReference type="InterPro" id="IPR042849">
    <property type="entry name" value="ARHGEF33"/>
</dbReference>
<keyword evidence="3" id="KW-1185">Reference proteome</keyword>
<proteinExistence type="predicted"/>
<evidence type="ECO:0000313" key="3">
    <source>
        <dbReference type="Proteomes" id="UP000290572"/>
    </source>
</evidence>